<evidence type="ECO:0008006" key="4">
    <source>
        <dbReference type="Google" id="ProtNLM"/>
    </source>
</evidence>
<evidence type="ECO:0000313" key="3">
    <source>
        <dbReference type="Proteomes" id="UP000019678"/>
    </source>
</evidence>
<feature type="compositionally biased region" description="Polar residues" evidence="1">
    <location>
        <begin position="295"/>
        <end position="310"/>
    </location>
</feature>
<comment type="caution">
    <text evidence="2">The sequence shown here is derived from an EMBL/GenBank/DDBJ whole genome shotgun (WGS) entry which is preliminary data.</text>
</comment>
<accession>A0A017SZE3</accession>
<feature type="region of interest" description="Disordered" evidence="1">
    <location>
        <begin position="231"/>
        <end position="250"/>
    </location>
</feature>
<dbReference type="RefSeq" id="WP_197041439.1">
    <property type="nucleotide sequence ID" value="NZ_ASRX01000061.1"/>
</dbReference>
<feature type="region of interest" description="Disordered" evidence="1">
    <location>
        <begin position="258"/>
        <end position="322"/>
    </location>
</feature>
<protein>
    <recommendedName>
        <fullName evidence="4">DUF4388 domain-containing protein</fullName>
    </recommendedName>
</protein>
<dbReference type="EMBL" id="ASRX01000061">
    <property type="protein sequence ID" value="EYF02364.1"/>
    <property type="molecule type" value="Genomic_DNA"/>
</dbReference>
<proteinExistence type="predicted"/>
<dbReference type="AlphaFoldDB" id="A0A017SZE3"/>
<gene>
    <name evidence="2" type="ORF">CAP_7135</name>
</gene>
<name>A0A017SZE3_9BACT</name>
<dbReference type="Proteomes" id="UP000019678">
    <property type="component" value="Unassembled WGS sequence"/>
</dbReference>
<sequence>MAHLLVYAADRQLTGAMSLTEPGGAEHVIQFVRGAAVKVRPGDDYALFGQLLVEDGLVPADIVEAALATRGLIGDVLLLSGCVDSVTLEWVAEVQFVKRMVRLFALPPETEYSYFDRQAALEEWGGEPASVAPLALLWAGLREHGRCSTQREAMLERIAALPLKVHSALDPGTFGFGGQELSVLGALRVEAPTLEALLASRVAPEETIRSLVYALAITRYIDLGTGATPLGVRPSVHPVSSTSQRLGRMQLRPTLHRVGAAAPDPSGDGERAPISGRAKGRDRRSDPELMDDEQSGVSGPPSSSLRSLQPVSEGRLSPASKR</sequence>
<keyword evidence="3" id="KW-1185">Reference proteome</keyword>
<evidence type="ECO:0000313" key="2">
    <source>
        <dbReference type="EMBL" id="EYF02364.1"/>
    </source>
</evidence>
<evidence type="ECO:0000256" key="1">
    <source>
        <dbReference type="SAM" id="MobiDB-lite"/>
    </source>
</evidence>
<organism evidence="2 3">
    <name type="scientific">Chondromyces apiculatus DSM 436</name>
    <dbReference type="NCBI Taxonomy" id="1192034"/>
    <lineage>
        <taxon>Bacteria</taxon>
        <taxon>Pseudomonadati</taxon>
        <taxon>Myxococcota</taxon>
        <taxon>Polyangia</taxon>
        <taxon>Polyangiales</taxon>
        <taxon>Polyangiaceae</taxon>
        <taxon>Chondromyces</taxon>
    </lineage>
</organism>
<reference evidence="2 3" key="1">
    <citation type="submission" date="2013-05" db="EMBL/GenBank/DDBJ databases">
        <title>Genome assembly of Chondromyces apiculatus DSM 436.</title>
        <authorList>
            <person name="Sharma G."/>
            <person name="Khatri I."/>
            <person name="Kaur C."/>
            <person name="Mayilraj S."/>
            <person name="Subramanian S."/>
        </authorList>
    </citation>
    <scope>NUCLEOTIDE SEQUENCE [LARGE SCALE GENOMIC DNA]</scope>
    <source>
        <strain evidence="2 3">DSM 436</strain>
    </source>
</reference>
<dbReference type="STRING" id="1192034.CAP_7135"/>